<dbReference type="EMBL" id="SMCR01000003">
    <property type="protein sequence ID" value="TCV98358.1"/>
    <property type="molecule type" value="Genomic_DNA"/>
</dbReference>
<reference evidence="1 2" key="1">
    <citation type="submission" date="2019-03" db="EMBL/GenBank/DDBJ databases">
        <title>Genomic Encyclopedia of Type Strains, Phase IV (KMG-IV): sequencing the most valuable type-strain genomes for metagenomic binning, comparative biology and taxonomic classification.</title>
        <authorList>
            <person name="Goeker M."/>
        </authorList>
    </citation>
    <scope>NUCLEOTIDE SEQUENCE [LARGE SCALE GENOMIC DNA]</scope>
    <source>
        <strain evidence="1 2">DSM 19580</strain>
    </source>
</reference>
<organism evidence="1 2">
    <name type="scientific">Biostraticola tofi</name>
    <dbReference type="NCBI Taxonomy" id="466109"/>
    <lineage>
        <taxon>Bacteria</taxon>
        <taxon>Pseudomonadati</taxon>
        <taxon>Pseudomonadota</taxon>
        <taxon>Gammaproteobacteria</taxon>
        <taxon>Enterobacterales</taxon>
        <taxon>Bruguierivoracaceae</taxon>
        <taxon>Biostraticola</taxon>
    </lineage>
</organism>
<dbReference type="Proteomes" id="UP000295719">
    <property type="component" value="Unassembled WGS sequence"/>
</dbReference>
<dbReference type="InterPro" id="IPR009587">
    <property type="entry name" value="DUF1198"/>
</dbReference>
<dbReference type="AlphaFoldDB" id="A0A4R3Z275"/>
<protein>
    <submittedName>
        <fullName evidence="1">Uncharacterized protein DUF1198</fullName>
    </submittedName>
</protein>
<evidence type="ECO:0000313" key="2">
    <source>
        <dbReference type="Proteomes" id="UP000295719"/>
    </source>
</evidence>
<gene>
    <name evidence="1" type="ORF">EDC52_103450</name>
</gene>
<proteinExistence type="predicted"/>
<dbReference type="OrthoDB" id="7062660at2"/>
<dbReference type="Pfam" id="PF06711">
    <property type="entry name" value="DUF1198"/>
    <property type="match status" value="1"/>
</dbReference>
<sequence length="164" mass="18325">MIWLMLATLAVVFIIGFRLLNSDSRRASQALTKRLNIEPLYVESMFSHMGKIPAGEFVAYLLHNTESHISNAAGVLVIYQTSILDDSETSLTFWHSVLDKAQLPAELTPKQVRLALLFLRDIEPDPTELALFRQRYNALFAPAPETSAAANGNVYYIDGPPHSH</sequence>
<dbReference type="RefSeq" id="WP_131865097.1">
    <property type="nucleotide sequence ID" value="NZ_SMCR01000003.1"/>
</dbReference>
<evidence type="ECO:0000313" key="1">
    <source>
        <dbReference type="EMBL" id="TCV98358.1"/>
    </source>
</evidence>
<name>A0A4R3Z275_9GAMM</name>
<comment type="caution">
    <text evidence="1">The sequence shown here is derived from an EMBL/GenBank/DDBJ whole genome shotgun (WGS) entry which is preliminary data.</text>
</comment>
<accession>A0A4R3Z275</accession>
<keyword evidence="2" id="KW-1185">Reference proteome</keyword>